<name>A0AAV7P014_PLEWA</name>
<organism evidence="1 2">
    <name type="scientific">Pleurodeles waltl</name>
    <name type="common">Iberian ribbed newt</name>
    <dbReference type="NCBI Taxonomy" id="8319"/>
    <lineage>
        <taxon>Eukaryota</taxon>
        <taxon>Metazoa</taxon>
        <taxon>Chordata</taxon>
        <taxon>Craniata</taxon>
        <taxon>Vertebrata</taxon>
        <taxon>Euteleostomi</taxon>
        <taxon>Amphibia</taxon>
        <taxon>Batrachia</taxon>
        <taxon>Caudata</taxon>
        <taxon>Salamandroidea</taxon>
        <taxon>Salamandridae</taxon>
        <taxon>Pleurodelinae</taxon>
        <taxon>Pleurodeles</taxon>
    </lineage>
</organism>
<protein>
    <submittedName>
        <fullName evidence="1">Uncharacterized protein</fullName>
    </submittedName>
</protein>
<dbReference type="EMBL" id="JANPWB010000011">
    <property type="protein sequence ID" value="KAJ1121471.1"/>
    <property type="molecule type" value="Genomic_DNA"/>
</dbReference>
<sequence length="96" mass="11253">MGSDYVTNRGVGALCERLLSLPFASYVLYYRKECPHYEWVNCLEHHQPEEIVDIFYNNELVVAGFWGTRAAPVDYRQEKQKNAKVSDWVFLGFLFL</sequence>
<accession>A0AAV7P014</accession>
<gene>
    <name evidence="1" type="ORF">NDU88_000008</name>
</gene>
<evidence type="ECO:0000313" key="2">
    <source>
        <dbReference type="Proteomes" id="UP001066276"/>
    </source>
</evidence>
<keyword evidence="2" id="KW-1185">Reference proteome</keyword>
<reference evidence="1" key="1">
    <citation type="journal article" date="2022" name="bioRxiv">
        <title>Sequencing and chromosome-scale assembly of the giantPleurodeles waltlgenome.</title>
        <authorList>
            <person name="Brown T."/>
            <person name="Elewa A."/>
            <person name="Iarovenko S."/>
            <person name="Subramanian E."/>
            <person name="Araus A.J."/>
            <person name="Petzold A."/>
            <person name="Susuki M."/>
            <person name="Suzuki K.-i.T."/>
            <person name="Hayashi T."/>
            <person name="Toyoda A."/>
            <person name="Oliveira C."/>
            <person name="Osipova E."/>
            <person name="Leigh N.D."/>
            <person name="Simon A."/>
            <person name="Yun M.H."/>
        </authorList>
    </citation>
    <scope>NUCLEOTIDE SEQUENCE</scope>
    <source>
        <strain evidence="1">20211129_DDA</strain>
        <tissue evidence="1">Liver</tissue>
    </source>
</reference>
<proteinExistence type="predicted"/>
<dbReference type="AlphaFoldDB" id="A0AAV7P014"/>
<dbReference type="Proteomes" id="UP001066276">
    <property type="component" value="Chromosome 7"/>
</dbReference>
<comment type="caution">
    <text evidence="1">The sequence shown here is derived from an EMBL/GenBank/DDBJ whole genome shotgun (WGS) entry which is preliminary data.</text>
</comment>
<evidence type="ECO:0000313" key="1">
    <source>
        <dbReference type="EMBL" id="KAJ1121471.1"/>
    </source>
</evidence>